<dbReference type="EMBL" id="CP063411">
    <property type="protein sequence ID" value="QSZ36845.1"/>
    <property type="molecule type" value="Genomic_DNA"/>
</dbReference>
<proteinExistence type="predicted"/>
<evidence type="ECO:0000256" key="1">
    <source>
        <dbReference type="SAM" id="MobiDB-lite"/>
    </source>
</evidence>
<organism evidence="2 3">
    <name type="scientific">Monilinia vaccinii-corymbosi</name>
    <dbReference type="NCBI Taxonomy" id="61207"/>
    <lineage>
        <taxon>Eukaryota</taxon>
        <taxon>Fungi</taxon>
        <taxon>Dikarya</taxon>
        <taxon>Ascomycota</taxon>
        <taxon>Pezizomycotina</taxon>
        <taxon>Leotiomycetes</taxon>
        <taxon>Helotiales</taxon>
        <taxon>Sclerotiniaceae</taxon>
        <taxon>Monilinia</taxon>
    </lineage>
</organism>
<dbReference type="Proteomes" id="UP000672032">
    <property type="component" value="Chromosome 7"/>
</dbReference>
<protein>
    <submittedName>
        <fullName evidence="2">Uncharacterized protein</fullName>
    </submittedName>
</protein>
<reference evidence="2" key="1">
    <citation type="submission" date="2020-10" db="EMBL/GenBank/DDBJ databases">
        <title>Genome Sequence of Monilinia vaccinii-corymbosi Sheds Light on Mummy Berry Disease Infection of Blueberry and Mating Type.</title>
        <authorList>
            <person name="Yow A.G."/>
            <person name="Zhang Y."/>
            <person name="Bansal K."/>
            <person name="Eacker S.M."/>
            <person name="Sullivan S."/>
            <person name="Liachko I."/>
            <person name="Cubeta M.A."/>
            <person name="Rollins J.A."/>
            <person name="Ashrafi H."/>
        </authorList>
    </citation>
    <scope>NUCLEOTIDE SEQUENCE</scope>
    <source>
        <strain evidence="2">RL-1</strain>
    </source>
</reference>
<dbReference type="OrthoDB" id="10312872at2759"/>
<name>A0A8A3PPM5_9HELO</name>
<keyword evidence="3" id="KW-1185">Reference proteome</keyword>
<sequence>MNNYYAHGYPIRQGPRPRDHLIRSDIRDYDAFPHNRLSPLVYHDGNAQAIGGAMGGRGRMNSGRPMEPDARMYAETLALYLGKSRETPLSSSKSILLVPSPSVNGVDNDMDR</sequence>
<feature type="region of interest" description="Disordered" evidence="1">
    <location>
        <begin position="87"/>
        <end position="112"/>
    </location>
</feature>
<dbReference type="AlphaFoldDB" id="A0A8A3PPM5"/>
<evidence type="ECO:0000313" key="2">
    <source>
        <dbReference type="EMBL" id="QSZ36845.1"/>
    </source>
</evidence>
<gene>
    <name evidence="2" type="ORF">DSL72_006728</name>
</gene>
<accession>A0A8A3PPM5</accession>
<evidence type="ECO:0000313" key="3">
    <source>
        <dbReference type="Proteomes" id="UP000672032"/>
    </source>
</evidence>